<comment type="catalytic activity">
    <reaction evidence="1">
        <text>acetyl-CoA + phosphate = acetyl phosphate + CoA</text>
        <dbReference type="Rhea" id="RHEA:19521"/>
        <dbReference type="ChEBI" id="CHEBI:22191"/>
        <dbReference type="ChEBI" id="CHEBI:43474"/>
        <dbReference type="ChEBI" id="CHEBI:57287"/>
        <dbReference type="ChEBI" id="CHEBI:57288"/>
        <dbReference type="EC" id="2.3.1.8"/>
    </reaction>
</comment>
<dbReference type="InterPro" id="IPR042113">
    <property type="entry name" value="P_AcTrfase_dom1"/>
</dbReference>
<dbReference type="InterPro" id="IPR012147">
    <property type="entry name" value="P_Ac_Bu_trans"/>
</dbReference>
<gene>
    <name evidence="10" type="primary">pta</name>
    <name evidence="10" type="ORF">SHM_08170</name>
</gene>
<dbReference type="PIRSF" id="PIRSF000428">
    <property type="entry name" value="P_Ac_trans"/>
    <property type="match status" value="1"/>
</dbReference>
<evidence type="ECO:0000256" key="8">
    <source>
        <dbReference type="ARBA" id="ARBA00031108"/>
    </source>
</evidence>
<evidence type="ECO:0000313" key="10">
    <source>
        <dbReference type="EMBL" id="BDT03171.1"/>
    </source>
</evidence>
<evidence type="ECO:0000259" key="9">
    <source>
        <dbReference type="Pfam" id="PF01515"/>
    </source>
</evidence>
<evidence type="ECO:0000256" key="5">
    <source>
        <dbReference type="ARBA" id="ARBA00021528"/>
    </source>
</evidence>
<reference evidence="10 11" key="1">
    <citation type="journal article" date="2022" name="Front. Microbiol.">
        <title>Male-killing mechanisms vary between Spiroplasma species.</title>
        <authorList>
            <person name="Arai H."/>
            <person name="Inoue M."/>
            <person name="Kageyama D."/>
        </authorList>
    </citation>
    <scope>NUCLEOTIDE SEQUENCE [LARGE SCALE GENOMIC DNA]</scope>
    <source>
        <strain evidence="11">sHm</strain>
    </source>
</reference>
<accession>A0ABN6T033</accession>
<dbReference type="InterPro" id="IPR050500">
    <property type="entry name" value="Phos_Acetyltrans/Butyryltrans"/>
</dbReference>
<dbReference type="RefSeq" id="WP_281749271.1">
    <property type="nucleotide sequence ID" value="NZ_AP026933.1"/>
</dbReference>
<dbReference type="Proteomes" id="UP001163387">
    <property type="component" value="Chromosome"/>
</dbReference>
<organism evidence="10 11">
    <name type="scientific">Spiroplasma ixodetis</name>
    <dbReference type="NCBI Taxonomy" id="2141"/>
    <lineage>
        <taxon>Bacteria</taxon>
        <taxon>Bacillati</taxon>
        <taxon>Mycoplasmatota</taxon>
        <taxon>Mollicutes</taxon>
        <taxon>Entomoplasmatales</taxon>
        <taxon>Spiroplasmataceae</taxon>
        <taxon>Spiroplasma</taxon>
    </lineage>
</organism>
<evidence type="ECO:0000313" key="11">
    <source>
        <dbReference type="Proteomes" id="UP001163387"/>
    </source>
</evidence>
<name>A0ABN6T033_9MOLU</name>
<proteinExistence type="inferred from homology"/>
<dbReference type="EC" id="2.3.1.8" evidence="4"/>
<dbReference type="InterPro" id="IPR004614">
    <property type="entry name" value="P_AcTrfase"/>
</dbReference>
<dbReference type="Pfam" id="PF01515">
    <property type="entry name" value="PTA_PTB"/>
    <property type="match status" value="1"/>
</dbReference>
<protein>
    <recommendedName>
        <fullName evidence="5">Phosphate acetyltransferase</fullName>
        <ecNumber evidence="4">2.3.1.8</ecNumber>
    </recommendedName>
    <alternativeName>
        <fullName evidence="8">Phosphotransacetylase</fullName>
    </alternativeName>
</protein>
<keyword evidence="11" id="KW-1185">Reference proteome</keyword>
<dbReference type="EMBL" id="AP026933">
    <property type="protein sequence ID" value="BDT03171.1"/>
    <property type="molecule type" value="Genomic_DNA"/>
</dbReference>
<keyword evidence="7" id="KW-0012">Acyltransferase</keyword>
<dbReference type="PANTHER" id="PTHR43356:SF3">
    <property type="entry name" value="PHOSPHATE ACETYLTRANSFERASE"/>
    <property type="match status" value="1"/>
</dbReference>
<feature type="domain" description="Phosphate acetyl/butaryl transferase" evidence="9">
    <location>
        <begin position="13"/>
        <end position="323"/>
    </location>
</feature>
<comment type="similarity">
    <text evidence="3">Belongs to the phosphate acetyltransferase and butyryltransferase family.</text>
</comment>
<evidence type="ECO:0000256" key="4">
    <source>
        <dbReference type="ARBA" id="ARBA00012707"/>
    </source>
</evidence>
<dbReference type="Gene3D" id="3.40.50.10950">
    <property type="match status" value="1"/>
</dbReference>
<sequence length="330" mass="36631">MKLLDFILSILQKSKTSIRILFPEGDNEKVQAVALKIINDNSPVKNFITPVLLFNNDKEIPSNIKNSNIKTLSIEENQVTNFTNQLYELRKAKGLTLEAANKLVLSRNYYGMMLLNNKEVNGFVGGITFTTADILRPALQIIGPKAGTKTVSSTFIMNKNEEIFLFSDGSINLNPTAEQLADIAKSTIHFGELLEFNPIKLAMLSYSTNTSGSGESVDKVRNATNFVQHLKLKNVQVAGPIQFDAAWNQEVRNKKFPELTIKNHCNAFIFPTLDAANIGYKIAQRLGDYKAIGPIVLGLNQPVNDLSRGATIYDIYYTALITAIQTLIKN</sequence>
<evidence type="ECO:0000256" key="3">
    <source>
        <dbReference type="ARBA" id="ARBA00005656"/>
    </source>
</evidence>
<evidence type="ECO:0000256" key="1">
    <source>
        <dbReference type="ARBA" id="ARBA00000705"/>
    </source>
</evidence>
<evidence type="ECO:0000256" key="6">
    <source>
        <dbReference type="ARBA" id="ARBA00022679"/>
    </source>
</evidence>
<dbReference type="InterPro" id="IPR042112">
    <property type="entry name" value="P_AcTrfase_dom2"/>
</dbReference>
<dbReference type="InterPro" id="IPR002505">
    <property type="entry name" value="PTA_PTB"/>
</dbReference>
<dbReference type="PANTHER" id="PTHR43356">
    <property type="entry name" value="PHOSPHATE ACETYLTRANSFERASE"/>
    <property type="match status" value="1"/>
</dbReference>
<keyword evidence="6" id="KW-0808">Transferase</keyword>
<dbReference type="NCBIfam" id="TIGR00651">
    <property type="entry name" value="pta"/>
    <property type="match status" value="1"/>
</dbReference>
<dbReference type="Gene3D" id="3.40.50.10750">
    <property type="entry name" value="Isocitrate/Isopropylmalate dehydrogenase-like"/>
    <property type="match status" value="1"/>
</dbReference>
<dbReference type="SUPFAM" id="SSF53659">
    <property type="entry name" value="Isocitrate/Isopropylmalate dehydrogenase-like"/>
    <property type="match status" value="1"/>
</dbReference>
<evidence type="ECO:0000256" key="7">
    <source>
        <dbReference type="ARBA" id="ARBA00023315"/>
    </source>
</evidence>
<evidence type="ECO:0000256" key="2">
    <source>
        <dbReference type="ARBA" id="ARBA00004989"/>
    </source>
</evidence>
<comment type="pathway">
    <text evidence="2">Metabolic intermediate biosynthesis; acetyl-CoA biosynthesis; acetyl-CoA from acetate: step 2/2.</text>
</comment>
<dbReference type="NCBIfam" id="NF007233">
    <property type="entry name" value="PRK09653.1"/>
    <property type="match status" value="1"/>
</dbReference>